<organism evidence="4 5">
    <name type="scientific">Aspergillus terreus</name>
    <dbReference type="NCBI Taxonomy" id="33178"/>
    <lineage>
        <taxon>Eukaryota</taxon>
        <taxon>Fungi</taxon>
        <taxon>Dikarya</taxon>
        <taxon>Ascomycota</taxon>
        <taxon>Pezizomycotina</taxon>
        <taxon>Eurotiomycetes</taxon>
        <taxon>Eurotiomycetidae</taxon>
        <taxon>Eurotiales</taxon>
        <taxon>Aspergillaceae</taxon>
        <taxon>Aspergillus</taxon>
        <taxon>Aspergillus subgen. Circumdati</taxon>
    </lineage>
</organism>
<dbReference type="GO" id="GO:0016740">
    <property type="term" value="F:transferase activity"/>
    <property type="evidence" value="ECO:0007669"/>
    <property type="project" value="UniProtKB-KW"/>
</dbReference>
<dbReference type="PANTHER" id="PTHR22767:SF2">
    <property type="entry name" value="N(ALPHA)-ACETYLTRANSFERASE 15_16, ISOFORM A"/>
    <property type="match status" value="1"/>
</dbReference>
<protein>
    <submittedName>
        <fullName evidence="4">N-terminal acetyltransferase catalytic subunit Nat1</fullName>
    </submittedName>
</protein>
<dbReference type="AlphaFoldDB" id="A0A5M3YYS2"/>
<accession>A0A5M3YYS2</accession>
<gene>
    <name evidence="4" type="ORF">ATEIFO6365_0011028600</name>
</gene>
<evidence type="ECO:0000256" key="1">
    <source>
        <dbReference type="ARBA" id="ARBA00022737"/>
    </source>
</evidence>
<dbReference type="GO" id="GO:0031415">
    <property type="term" value="C:NatA complex"/>
    <property type="evidence" value="ECO:0007669"/>
    <property type="project" value="TreeGrafter"/>
</dbReference>
<dbReference type="InterPro" id="IPR011990">
    <property type="entry name" value="TPR-like_helical_dom_sf"/>
</dbReference>
<evidence type="ECO:0000256" key="2">
    <source>
        <dbReference type="ARBA" id="ARBA00022803"/>
    </source>
</evidence>
<dbReference type="Pfam" id="PF09774">
    <property type="entry name" value="MIX23"/>
    <property type="match status" value="1"/>
</dbReference>
<dbReference type="PROSITE" id="PS50005">
    <property type="entry name" value="TPR"/>
    <property type="match status" value="1"/>
</dbReference>
<dbReference type="Gene3D" id="1.25.40.1040">
    <property type="match status" value="1"/>
</dbReference>
<keyword evidence="5" id="KW-1185">Reference proteome</keyword>
<dbReference type="FunFam" id="1.25.40.1040:FF:000003">
    <property type="entry name" value="N-terminal acetyltransferase A, auxiliary subunit"/>
    <property type="match status" value="1"/>
</dbReference>
<dbReference type="InterPro" id="IPR019171">
    <property type="entry name" value="MIX23"/>
</dbReference>
<dbReference type="InterPro" id="IPR021183">
    <property type="entry name" value="NatA_aux_su"/>
</dbReference>
<dbReference type="VEuPathDB" id="FungiDB:ATEG_03873"/>
<dbReference type="InterPro" id="IPR019734">
    <property type="entry name" value="TPR_rpt"/>
</dbReference>
<dbReference type="SMART" id="SM00028">
    <property type="entry name" value="TPR"/>
    <property type="match status" value="6"/>
</dbReference>
<comment type="caution">
    <text evidence="4">The sequence shown here is derived from an EMBL/GenBank/DDBJ whole genome shotgun (WGS) entry which is preliminary data.</text>
</comment>
<keyword evidence="1" id="KW-0677">Repeat</keyword>
<dbReference type="Gene3D" id="1.25.40.1010">
    <property type="match status" value="1"/>
</dbReference>
<feature type="compositionally biased region" description="Basic and acidic residues" evidence="3">
    <location>
        <begin position="863"/>
        <end position="872"/>
    </location>
</feature>
<dbReference type="Pfam" id="PF13414">
    <property type="entry name" value="TPR_11"/>
    <property type="match status" value="1"/>
</dbReference>
<evidence type="ECO:0000313" key="4">
    <source>
        <dbReference type="EMBL" id="GFF20026.1"/>
    </source>
</evidence>
<dbReference type="GO" id="GO:0005758">
    <property type="term" value="C:mitochondrial intermembrane space"/>
    <property type="evidence" value="ECO:0007669"/>
    <property type="project" value="InterPro"/>
</dbReference>
<proteinExistence type="predicted"/>
<name>A0A5M3YYS2_ASPTE</name>
<dbReference type="Pfam" id="PF12569">
    <property type="entry name" value="NatA_aux_su"/>
    <property type="match status" value="1"/>
</dbReference>
<evidence type="ECO:0000256" key="3">
    <source>
        <dbReference type="SAM" id="MobiDB-lite"/>
    </source>
</evidence>
<dbReference type="SUPFAM" id="SSF48452">
    <property type="entry name" value="TPR-like"/>
    <property type="match status" value="2"/>
</dbReference>
<dbReference type="Proteomes" id="UP000452235">
    <property type="component" value="Unassembled WGS sequence"/>
</dbReference>
<keyword evidence="4" id="KW-0808">Transferase</keyword>
<reference evidence="4 5" key="1">
    <citation type="submission" date="2020-01" db="EMBL/GenBank/DDBJ databases">
        <title>Aspergillus terreus IFO 6365 whole genome shotgun sequence.</title>
        <authorList>
            <person name="Kanamasa S."/>
            <person name="Takahashi H."/>
        </authorList>
    </citation>
    <scope>NUCLEOTIDE SEQUENCE [LARGE SCALE GENOMIC DNA]</scope>
    <source>
        <strain evidence="4 5">IFO 6365</strain>
    </source>
</reference>
<dbReference type="FunFam" id="1.25.40.1010:FF:000002">
    <property type="entry name" value="N-terminal acetyltransferase catalytic subunit (NAT1)"/>
    <property type="match status" value="1"/>
</dbReference>
<dbReference type="EMBL" id="BLJY01000011">
    <property type="protein sequence ID" value="GFF20026.1"/>
    <property type="molecule type" value="Genomic_DNA"/>
</dbReference>
<dbReference type="PANTHER" id="PTHR22767">
    <property type="entry name" value="N-TERMINAL ACETYLTRANSFERASE-RELATED"/>
    <property type="match status" value="1"/>
</dbReference>
<keyword evidence="2" id="KW-0802">TPR repeat</keyword>
<feature type="region of interest" description="Disordered" evidence="3">
    <location>
        <begin position="847"/>
        <end position="879"/>
    </location>
</feature>
<dbReference type="OrthoDB" id="10263032at2759"/>
<sequence>MSRATSTATPELSPQFCFNEKVFRDFLRISRSTIDDSITQNLNALFTPSREGFDPSSTAIRQIDSKAGKSIDPAACQSFKDKVLFPSWQTRSDVLNYCAGVATSPDPDDPDLILRQTESAQDRERVVDERLDPYSARFFPREARTESLANLIRNQRSVEEIIRARTWGLVTERCGGSSESWEEALNSWRERQQRLIAPSFPPAHFQLRRPHKSSLAKFSDLHQPPAWHDTPTMPQQLSSKDASLFRQVVRHYENKQHKKGVKIADQILKKNPKHGDTLAMKALIISQQGQQEEAFVLAKEALKNDMKSHICWHVYGLLYRAEKNYEEAIKAYRFALRIEPDSPAIQRDLALLQMQMRDYQGYIQSRTAMLQARPGFRQNWTALAIAHHLSGDLEEAEKVLTTYEETLKSPPPISDMEHSEAVLYKNMIMAEAGKLDKALEHLEKVGHRCTDVLAVMEMKADYSLRLGKLAEAEAAYTALLDRNPENSIYYDALIKAKGIPENDHKALKAVYDSWVEKCPRGDAPRRIPLDFLEGEDFKQAANAYLQRMLKKGVPSLFANIKSLYTNTSKRDTVQDLVEGYVSGKVSTENGSAEGQANGDNNDFLASAHYFLAQHYNYHLSRDLAKAMENVDKAIKLSPKAVEYQMTKARIWKHYGNLQKAAEAMEEARNLDVKDRYINSKAAKYQLRNDENDKALDNMSKFTRNETVGGALGDLHEMQCVWYLTEDGESYLRQKKLGLALKRFHAVYNIFDTWQEDQFDFHSFSLRKGMIRAYVDMVRWEDRLREHPFYARMAVSAIKAYLLLNDQPDLAHGPLSTNGASDIADEAERKKALKKAKKEQQRLEKIEAEKREARKAASATAKGADGEVKKEDPDPLGTKLVQTQEPLKEATKFLTPLLEFSPQNIEAQCLGFEVYLRRNKHALALKCLSAAQAIDASHPTLHVQLLRFRKALDSLSEPLPPQVAEVVNAEFETLLPKAQKLDEWNESFLSTHKSSVAHTQAGLTCRQILNPESKPQCEKDLIATLDSSEVSMETALAGLELLSQWGSDQAAKSAYAQKASSKWPESTVFNLN</sequence>
<evidence type="ECO:0000313" key="5">
    <source>
        <dbReference type="Proteomes" id="UP000452235"/>
    </source>
</evidence>